<dbReference type="PROSITE" id="PS50931">
    <property type="entry name" value="HTH_LYSR"/>
    <property type="match status" value="1"/>
</dbReference>
<dbReference type="Gene3D" id="3.40.190.10">
    <property type="entry name" value="Periplasmic binding protein-like II"/>
    <property type="match status" value="2"/>
</dbReference>
<dbReference type="PANTHER" id="PTHR30118">
    <property type="entry name" value="HTH-TYPE TRANSCRIPTIONAL REGULATOR LEUO-RELATED"/>
    <property type="match status" value="1"/>
</dbReference>
<dbReference type="SUPFAM" id="SSF53850">
    <property type="entry name" value="Periplasmic binding protein-like II"/>
    <property type="match status" value="1"/>
</dbReference>
<accession>A0A6B2MM21</accession>
<protein>
    <submittedName>
        <fullName evidence="6">LysR family transcriptional regulator</fullName>
    </submittedName>
</protein>
<dbReference type="InterPro" id="IPR036390">
    <property type="entry name" value="WH_DNA-bd_sf"/>
</dbReference>
<dbReference type="GO" id="GO:0003700">
    <property type="term" value="F:DNA-binding transcription factor activity"/>
    <property type="evidence" value="ECO:0007669"/>
    <property type="project" value="InterPro"/>
</dbReference>
<evidence type="ECO:0000256" key="4">
    <source>
        <dbReference type="ARBA" id="ARBA00023163"/>
    </source>
</evidence>
<evidence type="ECO:0000256" key="1">
    <source>
        <dbReference type="ARBA" id="ARBA00009437"/>
    </source>
</evidence>
<gene>
    <name evidence="6" type="ORF">GFJ35_31515</name>
</gene>
<dbReference type="CDD" id="cd08459">
    <property type="entry name" value="PBP2_DntR_NahR_LinR_like"/>
    <property type="match status" value="1"/>
</dbReference>
<keyword evidence="4" id="KW-0804">Transcription</keyword>
<dbReference type="SUPFAM" id="SSF46785">
    <property type="entry name" value="Winged helix' DNA-binding domain"/>
    <property type="match status" value="1"/>
</dbReference>
<dbReference type="AlphaFoldDB" id="A0A6B2MM21"/>
<dbReference type="Pfam" id="PF00126">
    <property type="entry name" value="HTH_1"/>
    <property type="match status" value="1"/>
</dbReference>
<dbReference type="InterPro" id="IPR005119">
    <property type="entry name" value="LysR_subst-bd"/>
</dbReference>
<dbReference type="Gene3D" id="1.10.10.10">
    <property type="entry name" value="Winged helix-like DNA-binding domain superfamily/Winged helix DNA-binding domain"/>
    <property type="match status" value="1"/>
</dbReference>
<feature type="domain" description="HTH lysR-type" evidence="5">
    <location>
        <begin position="11"/>
        <end position="68"/>
    </location>
</feature>
<dbReference type="InterPro" id="IPR050389">
    <property type="entry name" value="LysR-type_TF"/>
</dbReference>
<comment type="similarity">
    <text evidence="1">Belongs to the LysR transcriptional regulatory family.</text>
</comment>
<dbReference type="InterPro" id="IPR036388">
    <property type="entry name" value="WH-like_DNA-bd_sf"/>
</dbReference>
<dbReference type="InterPro" id="IPR000847">
    <property type="entry name" value="LysR_HTH_N"/>
</dbReference>
<organism evidence="6">
    <name type="scientific">Burkholderia cenocepacia</name>
    <dbReference type="NCBI Taxonomy" id="95486"/>
    <lineage>
        <taxon>Bacteria</taxon>
        <taxon>Pseudomonadati</taxon>
        <taxon>Pseudomonadota</taxon>
        <taxon>Betaproteobacteria</taxon>
        <taxon>Burkholderiales</taxon>
        <taxon>Burkholderiaceae</taxon>
        <taxon>Burkholderia</taxon>
        <taxon>Burkholderia cepacia complex</taxon>
    </lineage>
</organism>
<dbReference type="PANTHER" id="PTHR30118:SF15">
    <property type="entry name" value="TRANSCRIPTIONAL REGULATORY PROTEIN"/>
    <property type="match status" value="1"/>
</dbReference>
<name>A0A6B2MM21_9BURK</name>
<proteinExistence type="inferred from homology"/>
<dbReference type="PRINTS" id="PR00039">
    <property type="entry name" value="HTHLYSR"/>
</dbReference>
<sequence>MYIDVINFHSIDLNLLRVFQVILEERSLTRAAQRLHLSQPTISYSLGRLRSLFDDPLFVRTPDGMLPTATAERLAVPLSNAIASIREALRQSEEFDPATSTREFRLAMSDIGEHVFLPRICEKLQRVAPEVRLAAEQVPLREVEEKLRLGQIDLAIGNLPSLMPVTNHALLFRDEFVCMTRKRAGLPARKLSRQKFLEFLHVSVTTSDSSHLAIDDILRTQGLHRRIALRVPHFTVVPQILQRTDWMVTLHKGAALMFNETGQFSIYPIPAEIPDIESTVHWHRNFDNDEGICWLRELVIETLHRG</sequence>
<dbReference type="EMBL" id="JAAEAM010000049">
    <property type="protein sequence ID" value="NDV76550.1"/>
    <property type="molecule type" value="Genomic_DNA"/>
</dbReference>
<reference evidence="6" key="1">
    <citation type="submission" date="2019-11" db="EMBL/GenBank/DDBJ databases">
        <title>Burkholderia cenocepacia CF.</title>
        <authorList>
            <person name="Vianna E.F."/>
            <person name="Marques E.A."/>
            <person name="Albano R.M."/>
            <person name="Leao R.S."/>
        </authorList>
    </citation>
    <scope>NUCLEOTIDE SEQUENCE</scope>
    <source>
        <strain evidence="6">MS-2140</strain>
    </source>
</reference>
<keyword evidence="3" id="KW-0238">DNA-binding</keyword>
<dbReference type="GO" id="GO:0003677">
    <property type="term" value="F:DNA binding"/>
    <property type="evidence" value="ECO:0007669"/>
    <property type="project" value="UniProtKB-KW"/>
</dbReference>
<evidence type="ECO:0000259" key="5">
    <source>
        <dbReference type="PROSITE" id="PS50931"/>
    </source>
</evidence>
<dbReference type="Pfam" id="PF03466">
    <property type="entry name" value="LysR_substrate"/>
    <property type="match status" value="1"/>
</dbReference>
<evidence type="ECO:0000313" key="6">
    <source>
        <dbReference type="EMBL" id="NDV76550.1"/>
    </source>
</evidence>
<evidence type="ECO:0000256" key="2">
    <source>
        <dbReference type="ARBA" id="ARBA00023015"/>
    </source>
</evidence>
<evidence type="ECO:0000256" key="3">
    <source>
        <dbReference type="ARBA" id="ARBA00023125"/>
    </source>
</evidence>
<keyword evidence="2" id="KW-0805">Transcription regulation</keyword>
<comment type="caution">
    <text evidence="6">The sequence shown here is derived from an EMBL/GenBank/DDBJ whole genome shotgun (WGS) entry which is preliminary data.</text>
</comment>